<name>A0A9D4M018_DREPO</name>
<dbReference type="PANTHER" id="PTHR31393">
    <property type="entry name" value="C5ORF31"/>
    <property type="match status" value="1"/>
</dbReference>
<accession>A0A9D4M018</accession>
<organism evidence="1 2">
    <name type="scientific">Dreissena polymorpha</name>
    <name type="common">Zebra mussel</name>
    <name type="synonym">Mytilus polymorpha</name>
    <dbReference type="NCBI Taxonomy" id="45954"/>
    <lineage>
        <taxon>Eukaryota</taxon>
        <taxon>Metazoa</taxon>
        <taxon>Spiralia</taxon>
        <taxon>Lophotrochozoa</taxon>
        <taxon>Mollusca</taxon>
        <taxon>Bivalvia</taxon>
        <taxon>Autobranchia</taxon>
        <taxon>Heteroconchia</taxon>
        <taxon>Euheterodonta</taxon>
        <taxon>Imparidentia</taxon>
        <taxon>Neoheterodontei</taxon>
        <taxon>Myida</taxon>
        <taxon>Dreissenoidea</taxon>
        <taxon>Dreissenidae</taxon>
        <taxon>Dreissena</taxon>
    </lineage>
</organism>
<protein>
    <submittedName>
        <fullName evidence="1">Uncharacterized protein</fullName>
    </submittedName>
</protein>
<evidence type="ECO:0000313" key="1">
    <source>
        <dbReference type="EMBL" id="KAH3868327.1"/>
    </source>
</evidence>
<evidence type="ECO:0000313" key="2">
    <source>
        <dbReference type="Proteomes" id="UP000828390"/>
    </source>
</evidence>
<dbReference type="AlphaFoldDB" id="A0A9D4M018"/>
<reference evidence="1" key="2">
    <citation type="submission" date="2020-11" db="EMBL/GenBank/DDBJ databases">
        <authorList>
            <person name="McCartney M.A."/>
            <person name="Auch B."/>
            <person name="Kono T."/>
            <person name="Mallez S."/>
            <person name="Becker A."/>
            <person name="Gohl D.M."/>
            <person name="Silverstein K.A.T."/>
            <person name="Koren S."/>
            <person name="Bechman K.B."/>
            <person name="Herman A."/>
            <person name="Abrahante J.E."/>
            <person name="Garbe J."/>
        </authorList>
    </citation>
    <scope>NUCLEOTIDE SEQUENCE</scope>
    <source>
        <strain evidence="1">Duluth1</strain>
        <tissue evidence="1">Whole animal</tissue>
    </source>
</reference>
<sequence length="88" mass="10318">MSFDSAYKAQFPAYHIGYKHDARFQWEPGYGTPRPQTSLLKLQNKFEKTEVRKKFLSQFSESNPDLRENITRGKKHSFWGINGQLIHG</sequence>
<proteinExistence type="predicted"/>
<dbReference type="InterPro" id="IPR027886">
    <property type="entry name" value="SPMIP4"/>
</dbReference>
<comment type="caution">
    <text evidence="1">The sequence shown here is derived from an EMBL/GenBank/DDBJ whole genome shotgun (WGS) entry which is preliminary data.</text>
</comment>
<keyword evidence="2" id="KW-1185">Reference proteome</keyword>
<dbReference type="Proteomes" id="UP000828390">
    <property type="component" value="Unassembled WGS sequence"/>
</dbReference>
<dbReference type="EMBL" id="JAIWYP010000002">
    <property type="protein sequence ID" value="KAH3868327.1"/>
    <property type="molecule type" value="Genomic_DNA"/>
</dbReference>
<gene>
    <name evidence="1" type="ORF">DPMN_031470</name>
</gene>
<dbReference type="PANTHER" id="PTHR31393:SF2">
    <property type="entry name" value="CHROMOSOME 7 OPEN READING FRAME 31"/>
    <property type="match status" value="1"/>
</dbReference>
<dbReference type="GO" id="GO:0005813">
    <property type="term" value="C:centrosome"/>
    <property type="evidence" value="ECO:0007669"/>
    <property type="project" value="TreeGrafter"/>
</dbReference>
<reference evidence="1" key="1">
    <citation type="journal article" date="2019" name="bioRxiv">
        <title>The Genome of the Zebra Mussel, Dreissena polymorpha: A Resource for Invasive Species Research.</title>
        <authorList>
            <person name="McCartney M.A."/>
            <person name="Auch B."/>
            <person name="Kono T."/>
            <person name="Mallez S."/>
            <person name="Zhang Y."/>
            <person name="Obille A."/>
            <person name="Becker A."/>
            <person name="Abrahante J.E."/>
            <person name="Garbe J."/>
            <person name="Badalamenti J.P."/>
            <person name="Herman A."/>
            <person name="Mangelson H."/>
            <person name="Liachko I."/>
            <person name="Sullivan S."/>
            <person name="Sone E.D."/>
            <person name="Koren S."/>
            <person name="Silverstein K.A.T."/>
            <person name="Beckman K.B."/>
            <person name="Gohl D.M."/>
        </authorList>
    </citation>
    <scope>NUCLEOTIDE SEQUENCE</scope>
    <source>
        <strain evidence="1">Duluth1</strain>
        <tissue evidence="1">Whole animal</tissue>
    </source>
</reference>